<evidence type="ECO:0000313" key="4">
    <source>
        <dbReference type="Proteomes" id="UP001381693"/>
    </source>
</evidence>
<keyword evidence="2" id="KW-1133">Transmembrane helix</keyword>
<feature type="transmembrane region" description="Helical" evidence="2">
    <location>
        <begin position="6"/>
        <end position="27"/>
    </location>
</feature>
<proteinExistence type="predicted"/>
<dbReference type="InterPro" id="IPR026321">
    <property type="entry name" value="CC134"/>
</dbReference>
<organism evidence="3 4">
    <name type="scientific">Halocaridina rubra</name>
    <name type="common">Hawaiian red shrimp</name>
    <dbReference type="NCBI Taxonomy" id="373956"/>
    <lineage>
        <taxon>Eukaryota</taxon>
        <taxon>Metazoa</taxon>
        <taxon>Ecdysozoa</taxon>
        <taxon>Arthropoda</taxon>
        <taxon>Crustacea</taxon>
        <taxon>Multicrustacea</taxon>
        <taxon>Malacostraca</taxon>
        <taxon>Eumalacostraca</taxon>
        <taxon>Eucarida</taxon>
        <taxon>Decapoda</taxon>
        <taxon>Pleocyemata</taxon>
        <taxon>Caridea</taxon>
        <taxon>Atyoidea</taxon>
        <taxon>Atyidae</taxon>
        <taxon>Halocaridina</taxon>
    </lineage>
</organism>
<dbReference type="PANTHER" id="PTHR14735">
    <property type="entry name" value="COILED-COIL DOMAIN-CONTAINING PROTEIN 134"/>
    <property type="match status" value="1"/>
</dbReference>
<evidence type="ECO:0008006" key="5">
    <source>
        <dbReference type="Google" id="ProtNLM"/>
    </source>
</evidence>
<protein>
    <recommendedName>
        <fullName evidence="5">Coiled-coil domain-containing protein 134</fullName>
    </recommendedName>
</protein>
<accession>A0AAN8X3C0</accession>
<feature type="region of interest" description="Disordered" evidence="1">
    <location>
        <begin position="183"/>
        <end position="227"/>
    </location>
</feature>
<evidence type="ECO:0000256" key="2">
    <source>
        <dbReference type="SAM" id="Phobius"/>
    </source>
</evidence>
<dbReference type="PANTHER" id="PTHR14735:SF1">
    <property type="entry name" value="COILED-COIL DOMAIN-CONTAINING PROTEIN 134"/>
    <property type="match status" value="1"/>
</dbReference>
<dbReference type="Proteomes" id="UP001381693">
    <property type="component" value="Unassembled WGS sequence"/>
</dbReference>
<name>A0AAN8X3C0_HALRR</name>
<sequence>MAYSQLSSSCILTLVFTLVMIPNLYVVSEVNQQIKIFQALFEKQRGEHKSAVQTIMSFDTSVKQYNMVKLIAEKVFEILEQSQIILREAGYVPGMDFPEDERVREALSQTLENTAFMGELLLHLPDVTHNILKSNKPWELLFTWGIFFTSESKFLDKNTSKFIYLVSQEMGVAEKDPLYVNPYAKQNTQNSKYRSKGREADSTMNKKKKPKKAFKKGPQLSRSFGDL</sequence>
<evidence type="ECO:0000256" key="1">
    <source>
        <dbReference type="SAM" id="MobiDB-lite"/>
    </source>
</evidence>
<gene>
    <name evidence="3" type="ORF">SK128_016002</name>
</gene>
<feature type="compositionally biased region" description="Basic residues" evidence="1">
    <location>
        <begin position="205"/>
        <end position="215"/>
    </location>
</feature>
<reference evidence="3 4" key="1">
    <citation type="submission" date="2023-11" db="EMBL/GenBank/DDBJ databases">
        <title>Halocaridina rubra genome assembly.</title>
        <authorList>
            <person name="Smith C."/>
        </authorList>
    </citation>
    <scope>NUCLEOTIDE SEQUENCE [LARGE SCALE GENOMIC DNA]</scope>
    <source>
        <strain evidence="3">EP-1</strain>
        <tissue evidence="3">Whole</tissue>
    </source>
</reference>
<keyword evidence="2" id="KW-0812">Transmembrane</keyword>
<dbReference type="AlphaFoldDB" id="A0AAN8X3C0"/>
<keyword evidence="4" id="KW-1185">Reference proteome</keyword>
<keyword evidence="2" id="KW-0472">Membrane</keyword>
<evidence type="ECO:0000313" key="3">
    <source>
        <dbReference type="EMBL" id="KAK7076992.1"/>
    </source>
</evidence>
<comment type="caution">
    <text evidence="3">The sequence shown here is derived from an EMBL/GenBank/DDBJ whole genome shotgun (WGS) entry which is preliminary data.</text>
</comment>
<dbReference type="Pfam" id="PF15002">
    <property type="entry name" value="ERK-JNK_inhib"/>
    <property type="match status" value="1"/>
</dbReference>
<dbReference type="EMBL" id="JAXCGZ010009494">
    <property type="protein sequence ID" value="KAK7076992.1"/>
    <property type="molecule type" value="Genomic_DNA"/>
</dbReference>